<evidence type="ECO:0000256" key="6">
    <source>
        <dbReference type="SAM" id="MobiDB-lite"/>
    </source>
</evidence>
<comment type="caution">
    <text evidence="9">The sequence shown here is derived from an EMBL/GenBank/DDBJ whole genome shotgun (WGS) entry which is preliminary data.</text>
</comment>
<dbReference type="InterPro" id="IPR013783">
    <property type="entry name" value="Ig-like_fold"/>
</dbReference>
<dbReference type="Pfam" id="PF02927">
    <property type="entry name" value="CelD_N"/>
    <property type="match status" value="1"/>
</dbReference>
<dbReference type="InterPro" id="IPR004197">
    <property type="entry name" value="Cellulase_Ig-like"/>
</dbReference>
<accession>A0ABY0C3Z0</accession>
<dbReference type="InterPro" id="IPR012341">
    <property type="entry name" value="6hp_glycosidase-like_sf"/>
</dbReference>
<organism evidence="9 10">
    <name type="scientific">Labedella gwakjiensis</name>
    <dbReference type="NCBI Taxonomy" id="390269"/>
    <lineage>
        <taxon>Bacteria</taxon>
        <taxon>Bacillati</taxon>
        <taxon>Actinomycetota</taxon>
        <taxon>Actinomycetes</taxon>
        <taxon>Micrococcales</taxon>
        <taxon>Microbacteriaceae</taxon>
        <taxon>Labedella</taxon>
    </lineage>
</organism>
<dbReference type="Gene3D" id="1.50.10.10">
    <property type="match status" value="1"/>
</dbReference>
<comment type="similarity">
    <text evidence="1">Belongs to the glycosyl hydrolase 9 (cellulase E) family.</text>
</comment>
<name>A0ABY0C3Z0_9MICO</name>
<evidence type="ECO:0000256" key="4">
    <source>
        <dbReference type="ARBA" id="ARBA00023295"/>
    </source>
</evidence>
<evidence type="ECO:0000256" key="5">
    <source>
        <dbReference type="ARBA" id="ARBA00023326"/>
    </source>
</evidence>
<protein>
    <recommendedName>
        <fullName evidence="11">Cellulase-like Ig domain-containing protein</fullName>
    </recommendedName>
</protein>
<dbReference type="InterPro" id="IPR014756">
    <property type="entry name" value="Ig_E-set"/>
</dbReference>
<evidence type="ECO:0000313" key="9">
    <source>
        <dbReference type="EMBL" id="RUQ81707.1"/>
    </source>
</evidence>
<dbReference type="InterPro" id="IPR008928">
    <property type="entry name" value="6-hairpin_glycosidase_sf"/>
</dbReference>
<dbReference type="Gene3D" id="2.60.120.430">
    <property type="entry name" value="Galactose-binding lectin"/>
    <property type="match status" value="1"/>
</dbReference>
<dbReference type="SUPFAM" id="SSF81296">
    <property type="entry name" value="E set domains"/>
    <property type="match status" value="1"/>
</dbReference>
<keyword evidence="3" id="KW-0119">Carbohydrate metabolism</keyword>
<keyword evidence="2" id="KW-0378">Hydrolase</keyword>
<dbReference type="PANTHER" id="PTHR22298">
    <property type="entry name" value="ENDO-1,4-BETA-GLUCANASE"/>
    <property type="match status" value="1"/>
</dbReference>
<feature type="domain" description="Cellulase Ig-like" evidence="8">
    <location>
        <begin position="57"/>
        <end position="137"/>
    </location>
</feature>
<evidence type="ECO:0000313" key="10">
    <source>
        <dbReference type="Proteomes" id="UP000268291"/>
    </source>
</evidence>
<dbReference type="Proteomes" id="UP000268291">
    <property type="component" value="Unassembled WGS sequence"/>
</dbReference>
<sequence length="970" mass="103078">MTMIDRPIRRHRASEPPSMRRRGAHRTARWSRTTAAVAAAAIALATLSATPAHAATVQEVAVSQGGYSAGAYKTASVVADGAVGGSTCRILQGGTVVVPSCTLLDRGATWGKRVYVVDFTSFATVGTGYTLEVGGVASPPFDIATNVWEGYTDEMTAFYRLQRAGVASEDVYPDGYSSIAPSEKIFHGAGHLDDAASADGTEHYDLTGGWYDAGDYGKYAGNQWVGGQIAITYLRHGDTPAVAFDGDDNGVPDLVDEAVFGSEYLIRFAEEFDGALYDIKGSGGFQHPDKHTDNIVGTADDRRISGLGVGGSAKAAGTLAATARAIAFAIDNGHLDPSVVTEYEGIAALAESTALTYYDYAVANQSGPIGSYSTRAGIANSLLYAQVQLHLLTGETAYRSAAETTIAGSSFTVLSSTNYWDMGPLSMAELYPVATASGKTNIQRYLKQQLDYVLSSTDDTPYGVVDQFKNFGVNEPHASYMADTLRYYELFGDQRALRAVLKGMYWMMGNNPWNTSWVSGVGRDSVRFLHTRLDEEAQSQTGTGVVLPGALVSGPNATDPLDPTSGMPWYEDRPVWQDSGQQWRYNEYSISIQAGFLYSIFGLTAVGDAPSSTGTPPVALTVTSPLPGDYVTGDVTVFAQSGSSLTNHAIGPNWTPMTSSGGVSTGTFNVDALAPFTTARVDVRGTMASGAYSYSSTHYRVAPPLPTPSTPLLYDGFGKDGVFGMQGYTWVNWYNNHAGVGSVTNVTEDGRTAAKFFQNPATAMSQAKFQPWHHSIDARGYGFLSLTMKSPSPNNRVRIDVTDGVHNYKLSGNTPVAVPNAWTDYDFDLTAFPDLDLSKLKIVLWLQQTADTDGTLFVDDVELTNKASGTAPTLMGTGFSPSSASATTPVTFTTTYTDADGQAPHVVQLVVDGVIKTMTAVSASDTNVIDGKAYAVTLTLPRGPHTYSVRTTDTTSGVVSTTPVAGPTIP</sequence>
<evidence type="ECO:0000256" key="3">
    <source>
        <dbReference type="ARBA" id="ARBA00023277"/>
    </source>
</evidence>
<keyword evidence="10" id="KW-1185">Reference proteome</keyword>
<evidence type="ECO:0008006" key="11">
    <source>
        <dbReference type="Google" id="ProtNLM"/>
    </source>
</evidence>
<evidence type="ECO:0000259" key="8">
    <source>
        <dbReference type="Pfam" id="PF02927"/>
    </source>
</evidence>
<dbReference type="CDD" id="cd02850">
    <property type="entry name" value="E_set_Cellulase_N"/>
    <property type="match status" value="1"/>
</dbReference>
<evidence type="ECO:0000259" key="7">
    <source>
        <dbReference type="Pfam" id="PF00759"/>
    </source>
</evidence>
<feature type="domain" description="Glycoside hydrolase family 9" evidence="7">
    <location>
        <begin position="154"/>
        <end position="598"/>
    </location>
</feature>
<keyword evidence="5" id="KW-0624">Polysaccharide degradation</keyword>
<dbReference type="InterPro" id="IPR001701">
    <property type="entry name" value="Glyco_hydro_9"/>
</dbReference>
<feature type="region of interest" description="Disordered" evidence="6">
    <location>
        <begin position="947"/>
        <end position="970"/>
    </location>
</feature>
<dbReference type="EMBL" id="RZGY01000007">
    <property type="protein sequence ID" value="RUQ81707.1"/>
    <property type="molecule type" value="Genomic_DNA"/>
</dbReference>
<dbReference type="Gene3D" id="2.60.40.10">
    <property type="entry name" value="Immunoglobulins"/>
    <property type="match status" value="1"/>
</dbReference>
<evidence type="ECO:0000256" key="2">
    <source>
        <dbReference type="ARBA" id="ARBA00022801"/>
    </source>
</evidence>
<reference evidence="9 10" key="1">
    <citation type="submission" date="2018-12" db="EMBL/GenBank/DDBJ databases">
        <authorList>
            <person name="hu s."/>
            <person name="Xu Y."/>
            <person name="Xu B."/>
            <person name="Li F."/>
        </authorList>
    </citation>
    <scope>NUCLEOTIDE SEQUENCE [LARGE SCALE GENOMIC DNA]</scope>
    <source>
        <strain evidence="9 10">KSW2-17</strain>
    </source>
</reference>
<keyword evidence="4" id="KW-0326">Glycosidase</keyword>
<dbReference type="InterPro" id="IPR008979">
    <property type="entry name" value="Galactose-bd-like_sf"/>
</dbReference>
<dbReference type="SUPFAM" id="SSF49785">
    <property type="entry name" value="Galactose-binding domain-like"/>
    <property type="match status" value="1"/>
</dbReference>
<evidence type="ECO:0000256" key="1">
    <source>
        <dbReference type="ARBA" id="ARBA00007072"/>
    </source>
</evidence>
<proteinExistence type="inferred from homology"/>
<feature type="region of interest" description="Disordered" evidence="6">
    <location>
        <begin position="1"/>
        <end position="27"/>
    </location>
</feature>
<gene>
    <name evidence="9" type="ORF">ELQ93_18000</name>
</gene>
<dbReference type="Pfam" id="PF00759">
    <property type="entry name" value="Glyco_hydro_9"/>
    <property type="match status" value="1"/>
</dbReference>
<dbReference type="SUPFAM" id="SSF48208">
    <property type="entry name" value="Six-hairpin glycosidases"/>
    <property type="match status" value="1"/>
</dbReference>
<feature type="compositionally biased region" description="Low complexity" evidence="6">
    <location>
        <begin position="948"/>
        <end position="962"/>
    </location>
</feature>